<evidence type="ECO:0008006" key="4">
    <source>
        <dbReference type="Google" id="ProtNLM"/>
    </source>
</evidence>
<evidence type="ECO:0000313" key="3">
    <source>
        <dbReference type="Proteomes" id="UP000222106"/>
    </source>
</evidence>
<reference evidence="2 3" key="1">
    <citation type="submission" date="2017-10" db="EMBL/GenBank/DDBJ databases">
        <title>Sequencing the genomes of 1000 actinobacteria strains.</title>
        <authorList>
            <person name="Klenk H.-P."/>
        </authorList>
    </citation>
    <scope>NUCLEOTIDE SEQUENCE [LARGE SCALE GENOMIC DNA]</scope>
    <source>
        <strain evidence="2 3">DSM 21838</strain>
    </source>
</reference>
<dbReference type="OrthoDB" id="4933261at2"/>
<keyword evidence="3" id="KW-1185">Reference proteome</keyword>
<evidence type="ECO:0000313" key="2">
    <source>
        <dbReference type="EMBL" id="PFG38893.1"/>
    </source>
</evidence>
<dbReference type="RefSeq" id="WP_098483082.1">
    <property type="nucleotide sequence ID" value="NZ_PDJI01000004.1"/>
</dbReference>
<dbReference type="EMBL" id="PDJI01000004">
    <property type="protein sequence ID" value="PFG38893.1"/>
    <property type="molecule type" value="Genomic_DNA"/>
</dbReference>
<feature type="compositionally biased region" description="Pro residues" evidence="1">
    <location>
        <begin position="11"/>
        <end position="24"/>
    </location>
</feature>
<organism evidence="2 3">
    <name type="scientific">Georgenia soli</name>
    <dbReference type="NCBI Taxonomy" id="638953"/>
    <lineage>
        <taxon>Bacteria</taxon>
        <taxon>Bacillati</taxon>
        <taxon>Actinomycetota</taxon>
        <taxon>Actinomycetes</taxon>
        <taxon>Micrococcales</taxon>
        <taxon>Bogoriellaceae</taxon>
        <taxon>Georgenia</taxon>
    </lineage>
</organism>
<gene>
    <name evidence="2" type="ORF">ATJ97_1383</name>
</gene>
<dbReference type="Proteomes" id="UP000222106">
    <property type="component" value="Unassembled WGS sequence"/>
</dbReference>
<proteinExistence type="predicted"/>
<accession>A0A2A9EJ99</accession>
<protein>
    <recommendedName>
        <fullName evidence="4">ATP synthase E subunit</fullName>
    </recommendedName>
</protein>
<comment type="caution">
    <text evidence="2">The sequence shown here is derived from an EMBL/GenBank/DDBJ whole genome shotgun (WGS) entry which is preliminary data.</text>
</comment>
<evidence type="ECO:0000256" key="1">
    <source>
        <dbReference type="SAM" id="MobiDB-lite"/>
    </source>
</evidence>
<sequence>MTTTQGAAGPPVTPERPGTPPDPLAPVRAALLEQALADAAATGARADADAEALLARARSEAEAVREAARAEGRADGLALVGAERARARREARGVVLAAQRQVFEDLTARVRDALPRLRDDPAYPAWHDRAVAQIRAALGPDAAVTKLPEGGVSAEAAGRRAVVPLAALAGRAVEAVGPEGLWAP</sequence>
<dbReference type="AlphaFoldDB" id="A0A2A9EJ99"/>
<feature type="region of interest" description="Disordered" evidence="1">
    <location>
        <begin position="1"/>
        <end position="24"/>
    </location>
</feature>
<name>A0A2A9EJ99_9MICO</name>